<keyword evidence="2" id="KW-0255">Endonuclease</keyword>
<dbReference type="RefSeq" id="WP_079541155.1">
    <property type="nucleotide sequence ID" value="NZ_LT670844.1"/>
</dbReference>
<dbReference type="GO" id="GO:0004519">
    <property type="term" value="F:endonuclease activity"/>
    <property type="evidence" value="ECO:0007669"/>
    <property type="project" value="UniProtKB-KW"/>
</dbReference>
<name>A0A1M6VMJ6_9BRAD</name>
<gene>
    <name evidence="2" type="ORF">SAMN05444159_4285</name>
</gene>
<feature type="domain" description="HNH nuclease" evidence="1">
    <location>
        <begin position="197"/>
        <end position="250"/>
    </location>
</feature>
<dbReference type="InterPro" id="IPR003615">
    <property type="entry name" value="HNH_nuc"/>
</dbReference>
<dbReference type="Pfam" id="PF13391">
    <property type="entry name" value="HNH_2"/>
    <property type="match status" value="1"/>
</dbReference>
<reference evidence="2 3" key="1">
    <citation type="submission" date="2016-11" db="EMBL/GenBank/DDBJ databases">
        <authorList>
            <person name="Jaros S."/>
            <person name="Januszkiewicz K."/>
            <person name="Wedrychowicz H."/>
        </authorList>
    </citation>
    <scope>NUCLEOTIDE SEQUENCE [LARGE SCALE GENOMIC DNA]</scope>
    <source>
        <strain evidence="2 3">GAS499</strain>
    </source>
</reference>
<keyword evidence="2" id="KW-0540">Nuclease</keyword>
<proteinExistence type="predicted"/>
<dbReference type="OrthoDB" id="7181882at2"/>
<accession>A0A1M6VMJ6</accession>
<evidence type="ECO:0000313" key="3">
    <source>
        <dbReference type="Proteomes" id="UP000189935"/>
    </source>
</evidence>
<dbReference type="Proteomes" id="UP000189935">
    <property type="component" value="Chromosome I"/>
</dbReference>
<sequence>MKGIFDTKANSGYDDEIVRRYHFPPQYRTVAQQLIGDWIVYREPQRNGGRRAYIAVARVQRIEADPLRAGYSYALVDEYLPFDRPVPFANNGAYAEAALREISNPSRVGAYLQGKSIRIVSDADFEEIVRAGLGETIGPANAVRPELDPYQFDEETLDLLGAPPAEQERRIEQILVNRKIREASFRRHVCEAYDNRCAVTGLRIVNGGGKAEVQAAHIWSVASGGPDVVQNGLALSGTAHWLFDRHLISLTDDYGLLVSHNKVPAELRSLFSKHLDRIHLPDDPRLWPHRSYVARHREAFSST</sequence>
<dbReference type="EMBL" id="LT670844">
    <property type="protein sequence ID" value="SHK82669.1"/>
    <property type="molecule type" value="Genomic_DNA"/>
</dbReference>
<organism evidence="2 3">
    <name type="scientific">Bradyrhizobium lablabi</name>
    <dbReference type="NCBI Taxonomy" id="722472"/>
    <lineage>
        <taxon>Bacteria</taxon>
        <taxon>Pseudomonadati</taxon>
        <taxon>Pseudomonadota</taxon>
        <taxon>Alphaproteobacteria</taxon>
        <taxon>Hyphomicrobiales</taxon>
        <taxon>Nitrobacteraceae</taxon>
        <taxon>Bradyrhizobium</taxon>
    </lineage>
</organism>
<dbReference type="AlphaFoldDB" id="A0A1M6VMJ6"/>
<keyword evidence="2" id="KW-0378">Hydrolase</keyword>
<evidence type="ECO:0000259" key="1">
    <source>
        <dbReference type="Pfam" id="PF13391"/>
    </source>
</evidence>
<protein>
    <submittedName>
        <fullName evidence="2">Putative restriction endonuclease</fullName>
    </submittedName>
</protein>
<evidence type="ECO:0000313" key="2">
    <source>
        <dbReference type="EMBL" id="SHK82669.1"/>
    </source>
</evidence>